<dbReference type="Gene3D" id="3.40.190.290">
    <property type="match status" value="1"/>
</dbReference>
<comment type="caution">
    <text evidence="6">The sequence shown here is derived from an EMBL/GenBank/DDBJ whole genome shotgun (WGS) entry which is preliminary data.</text>
</comment>
<dbReference type="PROSITE" id="PS50931">
    <property type="entry name" value="HTH_LYSR"/>
    <property type="match status" value="1"/>
</dbReference>
<dbReference type="InterPro" id="IPR005119">
    <property type="entry name" value="LysR_subst-bd"/>
</dbReference>
<evidence type="ECO:0000313" key="6">
    <source>
        <dbReference type="EMBL" id="RKP45931.1"/>
    </source>
</evidence>
<dbReference type="EMBL" id="RBZV01000008">
    <property type="protein sequence ID" value="RKP45931.1"/>
    <property type="molecule type" value="Genomic_DNA"/>
</dbReference>
<gene>
    <name evidence="6" type="ORF">D7S89_18275</name>
</gene>
<dbReference type="Proteomes" id="UP000280434">
    <property type="component" value="Unassembled WGS sequence"/>
</dbReference>
<organism evidence="6 7">
    <name type="scientific">Trinickia fusca</name>
    <dbReference type="NCBI Taxonomy" id="2419777"/>
    <lineage>
        <taxon>Bacteria</taxon>
        <taxon>Pseudomonadati</taxon>
        <taxon>Pseudomonadota</taxon>
        <taxon>Betaproteobacteria</taxon>
        <taxon>Burkholderiales</taxon>
        <taxon>Burkholderiaceae</taxon>
        <taxon>Trinickia</taxon>
    </lineage>
</organism>
<dbReference type="Pfam" id="PF00126">
    <property type="entry name" value="HTH_1"/>
    <property type="match status" value="1"/>
</dbReference>
<keyword evidence="4" id="KW-0804">Transcription</keyword>
<sequence>MDNLTSIAVFRAVVDSGSFAGAADMLGIARSVVSRRVSSLEAEMQTRLLHRTTRRIALTEAGQRFYGRVSEALDAIEEARNEVGSLRDEPSGKLVASVPMSFGLMHVLPAMPAFRRRFPKVELELRFDDRQANLLKDGVDMALRIADLAQSSLVARRLAKVRHVVVASPSYIAKYGAPQHPSDLAERECLVYTLRSSPRRWRFRQGDICQDVDVRGHFEANNSLALREMLFAGMGIAHVPLYLVAHDLQNGQLSPLLEDWQTHDLDLCIVYPTRKHVARTVRAFIAFMEDRIGNPPYWEKAIDGRR</sequence>
<proteinExistence type="inferred from homology"/>
<dbReference type="SUPFAM" id="SSF53850">
    <property type="entry name" value="Periplasmic binding protein-like II"/>
    <property type="match status" value="1"/>
</dbReference>
<dbReference type="RefSeq" id="WP_121279592.1">
    <property type="nucleotide sequence ID" value="NZ_RBZV01000008.1"/>
</dbReference>
<dbReference type="Pfam" id="PF03466">
    <property type="entry name" value="LysR_substrate"/>
    <property type="match status" value="1"/>
</dbReference>
<keyword evidence="3" id="KW-0238">DNA-binding</keyword>
<evidence type="ECO:0000259" key="5">
    <source>
        <dbReference type="PROSITE" id="PS50931"/>
    </source>
</evidence>
<dbReference type="OrthoDB" id="8885940at2"/>
<dbReference type="CDD" id="cd08422">
    <property type="entry name" value="PBP2_CrgA_like"/>
    <property type="match status" value="1"/>
</dbReference>
<evidence type="ECO:0000313" key="7">
    <source>
        <dbReference type="Proteomes" id="UP000280434"/>
    </source>
</evidence>
<dbReference type="InterPro" id="IPR058163">
    <property type="entry name" value="LysR-type_TF_proteobact-type"/>
</dbReference>
<name>A0A494X8I9_9BURK</name>
<protein>
    <submittedName>
        <fullName evidence="6">LysR family transcriptional regulator</fullName>
    </submittedName>
</protein>
<dbReference type="InterPro" id="IPR036390">
    <property type="entry name" value="WH_DNA-bd_sf"/>
</dbReference>
<keyword evidence="2" id="KW-0805">Transcription regulation</keyword>
<reference evidence="6 7" key="1">
    <citation type="submission" date="2018-10" db="EMBL/GenBank/DDBJ databases">
        <title>Paraburkholderia sp. 7MK8-2, isolated from soil.</title>
        <authorList>
            <person name="Gao Z.-H."/>
            <person name="Qiu L.-H."/>
        </authorList>
    </citation>
    <scope>NUCLEOTIDE SEQUENCE [LARGE SCALE GENOMIC DNA]</scope>
    <source>
        <strain evidence="6 7">7MK8-2</strain>
    </source>
</reference>
<dbReference type="GO" id="GO:0003700">
    <property type="term" value="F:DNA-binding transcription factor activity"/>
    <property type="evidence" value="ECO:0007669"/>
    <property type="project" value="InterPro"/>
</dbReference>
<evidence type="ECO:0000256" key="3">
    <source>
        <dbReference type="ARBA" id="ARBA00023125"/>
    </source>
</evidence>
<evidence type="ECO:0000256" key="1">
    <source>
        <dbReference type="ARBA" id="ARBA00009437"/>
    </source>
</evidence>
<dbReference type="InterPro" id="IPR000847">
    <property type="entry name" value="LysR_HTH_N"/>
</dbReference>
<dbReference type="PANTHER" id="PTHR30537:SF35">
    <property type="entry name" value="TRANSCRIPTIONAL REGULATORY PROTEIN"/>
    <property type="match status" value="1"/>
</dbReference>
<dbReference type="PANTHER" id="PTHR30537">
    <property type="entry name" value="HTH-TYPE TRANSCRIPTIONAL REGULATOR"/>
    <property type="match status" value="1"/>
</dbReference>
<dbReference type="Gene3D" id="1.10.10.10">
    <property type="entry name" value="Winged helix-like DNA-binding domain superfamily/Winged helix DNA-binding domain"/>
    <property type="match status" value="1"/>
</dbReference>
<feature type="domain" description="HTH lysR-type" evidence="5">
    <location>
        <begin position="1"/>
        <end position="59"/>
    </location>
</feature>
<dbReference type="InterPro" id="IPR036388">
    <property type="entry name" value="WH-like_DNA-bd_sf"/>
</dbReference>
<accession>A0A494X8I9</accession>
<dbReference type="FunFam" id="3.40.190.290:FF:000001">
    <property type="entry name" value="Transcriptional regulator, LysR family"/>
    <property type="match status" value="1"/>
</dbReference>
<dbReference type="AlphaFoldDB" id="A0A494X8I9"/>
<dbReference type="GO" id="GO:0043565">
    <property type="term" value="F:sequence-specific DNA binding"/>
    <property type="evidence" value="ECO:0007669"/>
    <property type="project" value="TreeGrafter"/>
</dbReference>
<dbReference type="SUPFAM" id="SSF46785">
    <property type="entry name" value="Winged helix' DNA-binding domain"/>
    <property type="match status" value="1"/>
</dbReference>
<dbReference type="FunFam" id="1.10.10.10:FF:000001">
    <property type="entry name" value="LysR family transcriptional regulator"/>
    <property type="match status" value="1"/>
</dbReference>
<keyword evidence="7" id="KW-1185">Reference proteome</keyword>
<dbReference type="GO" id="GO:0006351">
    <property type="term" value="P:DNA-templated transcription"/>
    <property type="evidence" value="ECO:0007669"/>
    <property type="project" value="TreeGrafter"/>
</dbReference>
<evidence type="ECO:0000256" key="4">
    <source>
        <dbReference type="ARBA" id="ARBA00023163"/>
    </source>
</evidence>
<comment type="similarity">
    <text evidence="1">Belongs to the LysR transcriptional regulatory family.</text>
</comment>
<evidence type="ECO:0000256" key="2">
    <source>
        <dbReference type="ARBA" id="ARBA00023015"/>
    </source>
</evidence>